<evidence type="ECO:0000259" key="7">
    <source>
        <dbReference type="Pfam" id="PF02770"/>
    </source>
</evidence>
<evidence type="ECO:0000256" key="2">
    <source>
        <dbReference type="ARBA" id="ARBA00009347"/>
    </source>
</evidence>
<dbReference type="AlphaFoldDB" id="A0A7X6DKM2"/>
<dbReference type="Gene3D" id="1.20.140.10">
    <property type="entry name" value="Butyryl-CoA Dehydrogenase, subunit A, domain 3"/>
    <property type="match status" value="1"/>
</dbReference>
<evidence type="ECO:0000313" key="9">
    <source>
        <dbReference type="EMBL" id="NKE68902.1"/>
    </source>
</evidence>
<reference evidence="9 10" key="1">
    <citation type="journal article" date="2020" name="Nature">
        <title>Bacterial chemolithoautotrophy via manganese oxidation.</title>
        <authorList>
            <person name="Yu H."/>
            <person name="Leadbetter J.R."/>
        </authorList>
    </citation>
    <scope>NUCLEOTIDE SEQUENCE [LARGE SCALE GENOMIC DNA]</scope>
    <source>
        <strain evidence="9 10">RBP-1</strain>
    </source>
</reference>
<dbReference type="Proteomes" id="UP000521868">
    <property type="component" value="Unassembled WGS sequence"/>
</dbReference>
<evidence type="ECO:0000313" key="10">
    <source>
        <dbReference type="Proteomes" id="UP000521868"/>
    </source>
</evidence>
<sequence length="390" mass="41522">MGAPAFLAWPFLDAVHRELHDRLAPIAGQVSMLLSDVHDERPETVDCSVRRIVGILGERGILSFAMSPAPGVAPDVRSLCVVREVLAAQHGLADFAFAMQGLGSAPIGLFGNAVQRERYLPRVASGQLIAAFALSEAEAGSDVAAMATEAHWHDGAWYLEGSKSWISNAGIADFYVVFARTSAEGGPKGITAFVVDSNTPGLEIRERPEIVAPHPIGTLVLSNCRIGPDQVIGEPGQGFAIAMATLDVFRTTVGAAALGFARCAFDAALQRARTRRIFGGTLGDLQMTKAALADMSLDVDASALLVYRAAWLKDTMKGRVSREASMAKLHATEAAQRVIDACVQIHGGAGVVRGSLPERLYREIRALRIYEGASEVQKMIIAGQLLKLPA</sequence>
<evidence type="ECO:0000256" key="3">
    <source>
        <dbReference type="ARBA" id="ARBA00022630"/>
    </source>
</evidence>
<proteinExistence type="inferred from homology"/>
<feature type="domain" description="Acyl-CoA dehydrogenase/oxidase N-terminal" evidence="8">
    <location>
        <begin position="46"/>
        <end position="127"/>
    </location>
</feature>
<dbReference type="Gene3D" id="2.40.110.10">
    <property type="entry name" value="Butyryl-CoA Dehydrogenase, subunit A, domain 2"/>
    <property type="match status" value="1"/>
</dbReference>
<dbReference type="PROSITE" id="PS00072">
    <property type="entry name" value="ACYL_COA_DH_1"/>
    <property type="match status" value="1"/>
</dbReference>
<keyword evidence="3" id="KW-0285">Flavoprotein</keyword>
<evidence type="ECO:0000256" key="1">
    <source>
        <dbReference type="ARBA" id="ARBA00001974"/>
    </source>
</evidence>
<keyword evidence="10" id="KW-1185">Reference proteome</keyword>
<dbReference type="PANTHER" id="PTHR43884">
    <property type="entry name" value="ACYL-COA DEHYDROGENASE"/>
    <property type="match status" value="1"/>
</dbReference>
<comment type="similarity">
    <text evidence="2">Belongs to the acyl-CoA dehydrogenase family.</text>
</comment>
<gene>
    <name evidence="9" type="ORF">RAMLITH_24080</name>
</gene>
<dbReference type="InterPro" id="IPR009100">
    <property type="entry name" value="AcylCoA_DH/oxidase_NM_dom_sf"/>
</dbReference>
<protein>
    <submittedName>
        <fullName evidence="9">Acyl-CoA dehydrogenase family protein</fullName>
    </submittedName>
</protein>
<dbReference type="FunFam" id="1.20.140.10:FF:000001">
    <property type="entry name" value="Acyl-CoA dehydrogenase"/>
    <property type="match status" value="1"/>
</dbReference>
<dbReference type="Pfam" id="PF00441">
    <property type="entry name" value="Acyl-CoA_dh_1"/>
    <property type="match status" value="1"/>
</dbReference>
<organism evidence="9 10">
    <name type="scientific">Ramlibacter lithotrophicus</name>
    <dbReference type="NCBI Taxonomy" id="2606681"/>
    <lineage>
        <taxon>Bacteria</taxon>
        <taxon>Pseudomonadati</taxon>
        <taxon>Pseudomonadota</taxon>
        <taxon>Betaproteobacteria</taxon>
        <taxon>Burkholderiales</taxon>
        <taxon>Comamonadaceae</taxon>
        <taxon>Ramlibacter</taxon>
    </lineage>
</organism>
<evidence type="ECO:0000259" key="6">
    <source>
        <dbReference type="Pfam" id="PF00441"/>
    </source>
</evidence>
<comment type="cofactor">
    <cofactor evidence="1">
        <name>FAD</name>
        <dbReference type="ChEBI" id="CHEBI:57692"/>
    </cofactor>
</comment>
<accession>A0A7X6DKM2</accession>
<evidence type="ECO:0000256" key="4">
    <source>
        <dbReference type="ARBA" id="ARBA00022827"/>
    </source>
</evidence>
<dbReference type="InterPro" id="IPR037069">
    <property type="entry name" value="AcylCoA_DH/ox_N_sf"/>
</dbReference>
<feature type="domain" description="Acyl-CoA dehydrogenase/oxidase C-terminal" evidence="6">
    <location>
        <begin position="236"/>
        <end position="385"/>
    </location>
</feature>
<dbReference type="InterPro" id="IPR009075">
    <property type="entry name" value="AcylCo_DH/oxidase_C"/>
</dbReference>
<dbReference type="InterPro" id="IPR006089">
    <property type="entry name" value="Acyl-CoA_DH_CS"/>
</dbReference>
<feature type="domain" description="Acyl-CoA oxidase/dehydrogenase middle" evidence="7">
    <location>
        <begin position="131"/>
        <end position="223"/>
    </location>
</feature>
<dbReference type="CDD" id="cd00567">
    <property type="entry name" value="ACAD"/>
    <property type="match status" value="1"/>
</dbReference>
<keyword evidence="5" id="KW-0560">Oxidoreductase</keyword>
<dbReference type="SUPFAM" id="SSF56645">
    <property type="entry name" value="Acyl-CoA dehydrogenase NM domain-like"/>
    <property type="match status" value="1"/>
</dbReference>
<comment type="caution">
    <text evidence="9">The sequence shown here is derived from an EMBL/GenBank/DDBJ whole genome shotgun (WGS) entry which is preliminary data.</text>
</comment>
<dbReference type="SUPFAM" id="SSF47203">
    <property type="entry name" value="Acyl-CoA dehydrogenase C-terminal domain-like"/>
    <property type="match status" value="1"/>
</dbReference>
<keyword evidence="4" id="KW-0274">FAD</keyword>
<dbReference type="Pfam" id="PF02770">
    <property type="entry name" value="Acyl-CoA_dh_M"/>
    <property type="match status" value="1"/>
</dbReference>
<dbReference type="InterPro" id="IPR046373">
    <property type="entry name" value="Acyl-CoA_Oxase/DH_mid-dom_sf"/>
</dbReference>
<dbReference type="InterPro" id="IPR013786">
    <property type="entry name" value="AcylCoA_DH/ox_N"/>
</dbReference>
<evidence type="ECO:0000256" key="5">
    <source>
        <dbReference type="ARBA" id="ARBA00023002"/>
    </source>
</evidence>
<name>A0A7X6DKM2_9BURK</name>
<dbReference type="RefSeq" id="WP_168110034.1">
    <property type="nucleotide sequence ID" value="NZ_VTOX01000013.1"/>
</dbReference>
<dbReference type="InterPro" id="IPR006091">
    <property type="entry name" value="Acyl-CoA_Oxase/DH_mid-dom"/>
</dbReference>
<dbReference type="GO" id="GO:0003995">
    <property type="term" value="F:acyl-CoA dehydrogenase activity"/>
    <property type="evidence" value="ECO:0007669"/>
    <property type="project" value="InterPro"/>
</dbReference>
<evidence type="ECO:0000259" key="8">
    <source>
        <dbReference type="Pfam" id="PF02771"/>
    </source>
</evidence>
<dbReference type="PANTHER" id="PTHR43884:SF22">
    <property type="entry name" value="BLR3437 PROTEIN"/>
    <property type="match status" value="1"/>
</dbReference>
<dbReference type="InterPro" id="IPR036250">
    <property type="entry name" value="AcylCo_DH-like_C"/>
</dbReference>
<dbReference type="Pfam" id="PF02771">
    <property type="entry name" value="Acyl-CoA_dh_N"/>
    <property type="match status" value="1"/>
</dbReference>
<dbReference type="EMBL" id="VTOX01000013">
    <property type="protein sequence ID" value="NKE68902.1"/>
    <property type="molecule type" value="Genomic_DNA"/>
</dbReference>
<dbReference type="Gene3D" id="1.10.540.10">
    <property type="entry name" value="Acyl-CoA dehydrogenase/oxidase, N-terminal domain"/>
    <property type="match status" value="1"/>
</dbReference>
<dbReference type="GO" id="GO:0050660">
    <property type="term" value="F:flavin adenine dinucleotide binding"/>
    <property type="evidence" value="ECO:0007669"/>
    <property type="project" value="InterPro"/>
</dbReference>